<sequence length="634" mass="72140">MAMSLGLPPPEPLKILEGNTSIKWKKFKQKWTNYEIATGVAEKENPTRVATFLTVIGEEAVDVYNTFTWATVGDNLKIDKVLEKFDAFCNPRKNTIYERYVFFSRNQENGESIDHYVTVLKTLSDTCEFGNLKESLIRDPLVFGILDNSVRERLLRDPELTLQTAIERVGSAELTNAQLKQIKADQKITEELPIHHVKSNSEHSYKNREQNLLTPIVNSKCKSKARRTPCVNYVEEDEAPSEDDYTISTLFATMKVNDKVNIKFQLHCGATCNLIPLKDYARAMGNPEDVYLQKSNATLTMYNGTIMRPVGKCKLKCTRGGSQHTLEFEVVDSSRESFGFWPGMNAAIKEHVSGCDTCNAYRKEQPKEPLISQPVPDRPLIRVAVDLFTLERKDYIIMVDDYSNYFEFNVLNETTAAAIIMSLKSQFARHGIPEEVRSDNGPQFASTSFENFAREWEFKHITSSPYYAQSNGKVENSVKTAKKILKKAQADKRDPYLALLAWRNTLTEGLDSSPVQRLMGRRTRTPLPTSANLLKLKLPCMVKEQDSKLGTITGNMQDGHFLFRCKMLAKNSVVPLRHGEIPPFFMSLISTLRLSPKLKYHLYGEPLVYAHSCNICFLKNFELFAWSSLMVYLS</sequence>
<dbReference type="PANTHER" id="PTHR37984">
    <property type="entry name" value="PROTEIN CBG26694"/>
    <property type="match status" value="1"/>
</dbReference>
<name>A0A7D9JNW1_PARCT</name>
<dbReference type="InterPro" id="IPR050951">
    <property type="entry name" value="Retrovirus_Pol_polyprotein"/>
</dbReference>
<dbReference type="GO" id="GO:0003676">
    <property type="term" value="F:nucleic acid binding"/>
    <property type="evidence" value="ECO:0007669"/>
    <property type="project" value="InterPro"/>
</dbReference>
<dbReference type="PROSITE" id="PS50994">
    <property type="entry name" value="INTEGRASE"/>
    <property type="match status" value="1"/>
</dbReference>
<dbReference type="Proteomes" id="UP001152795">
    <property type="component" value="Unassembled WGS sequence"/>
</dbReference>
<feature type="non-terminal residue" evidence="1">
    <location>
        <position position="1"/>
    </location>
</feature>
<gene>
    <name evidence="1" type="ORF">PACLA_8A062017</name>
</gene>
<keyword evidence="2" id="KW-1185">Reference proteome</keyword>
<dbReference type="GO" id="GO:0015074">
    <property type="term" value="P:DNA integration"/>
    <property type="evidence" value="ECO:0007669"/>
    <property type="project" value="InterPro"/>
</dbReference>
<dbReference type="Gene3D" id="3.30.420.10">
    <property type="entry name" value="Ribonuclease H-like superfamily/Ribonuclease H"/>
    <property type="match status" value="1"/>
</dbReference>
<reference evidence="1" key="1">
    <citation type="submission" date="2020-04" db="EMBL/GenBank/DDBJ databases">
        <authorList>
            <person name="Alioto T."/>
            <person name="Alioto T."/>
            <person name="Gomez Garrido J."/>
        </authorList>
    </citation>
    <scope>NUCLEOTIDE SEQUENCE</scope>
    <source>
        <strain evidence="1">A484AB</strain>
    </source>
</reference>
<dbReference type="SUPFAM" id="SSF53098">
    <property type="entry name" value="Ribonuclease H-like"/>
    <property type="match status" value="1"/>
</dbReference>
<dbReference type="InterPro" id="IPR001584">
    <property type="entry name" value="Integrase_cat-core"/>
</dbReference>
<dbReference type="Pfam" id="PF00665">
    <property type="entry name" value="rve"/>
    <property type="match status" value="1"/>
</dbReference>
<dbReference type="PANTHER" id="PTHR37984:SF8">
    <property type="entry name" value="CCHC-TYPE DOMAIN-CONTAINING PROTEIN"/>
    <property type="match status" value="1"/>
</dbReference>
<protein>
    <submittedName>
        <fullName evidence="1">Transposon Ty3-I Gag-Pol poly</fullName>
    </submittedName>
</protein>
<organism evidence="1 2">
    <name type="scientific">Paramuricea clavata</name>
    <name type="common">Red gorgonian</name>
    <name type="synonym">Violescent sea-whip</name>
    <dbReference type="NCBI Taxonomy" id="317549"/>
    <lineage>
        <taxon>Eukaryota</taxon>
        <taxon>Metazoa</taxon>
        <taxon>Cnidaria</taxon>
        <taxon>Anthozoa</taxon>
        <taxon>Octocorallia</taxon>
        <taxon>Malacalcyonacea</taxon>
        <taxon>Plexauridae</taxon>
        <taxon>Paramuricea</taxon>
    </lineage>
</organism>
<dbReference type="FunFam" id="3.30.420.10:FF:000063">
    <property type="entry name" value="Retrovirus-related Pol polyprotein from transposon 297-like Protein"/>
    <property type="match status" value="1"/>
</dbReference>
<comment type="caution">
    <text evidence="1">The sequence shown here is derived from an EMBL/GenBank/DDBJ whole genome shotgun (WGS) entry which is preliminary data.</text>
</comment>
<proteinExistence type="predicted"/>
<accession>A0A7D9JNW1</accession>
<dbReference type="OrthoDB" id="444601at2759"/>
<dbReference type="AlphaFoldDB" id="A0A7D9JNW1"/>
<dbReference type="EMBL" id="CACRXK020019454">
    <property type="protein sequence ID" value="CAB4033679.1"/>
    <property type="molecule type" value="Genomic_DNA"/>
</dbReference>
<evidence type="ECO:0000313" key="2">
    <source>
        <dbReference type="Proteomes" id="UP001152795"/>
    </source>
</evidence>
<dbReference type="CDD" id="cd05481">
    <property type="entry name" value="retropepsin_like_LTR_1"/>
    <property type="match status" value="1"/>
</dbReference>
<dbReference type="InterPro" id="IPR036397">
    <property type="entry name" value="RNaseH_sf"/>
</dbReference>
<evidence type="ECO:0000313" key="1">
    <source>
        <dbReference type="EMBL" id="CAB4033679.1"/>
    </source>
</evidence>
<dbReference type="InterPro" id="IPR012337">
    <property type="entry name" value="RNaseH-like_sf"/>
</dbReference>